<organism evidence="3 4">
    <name type="scientific">Ziziphus jujuba var. spinosa</name>
    <dbReference type="NCBI Taxonomy" id="714518"/>
    <lineage>
        <taxon>Eukaryota</taxon>
        <taxon>Viridiplantae</taxon>
        <taxon>Streptophyta</taxon>
        <taxon>Embryophyta</taxon>
        <taxon>Tracheophyta</taxon>
        <taxon>Spermatophyta</taxon>
        <taxon>Magnoliopsida</taxon>
        <taxon>eudicotyledons</taxon>
        <taxon>Gunneridae</taxon>
        <taxon>Pentapetalae</taxon>
        <taxon>rosids</taxon>
        <taxon>fabids</taxon>
        <taxon>Rosales</taxon>
        <taxon>Rhamnaceae</taxon>
        <taxon>Paliureae</taxon>
        <taxon>Ziziphus</taxon>
    </lineage>
</organism>
<protein>
    <recommendedName>
        <fullName evidence="5">Glutathione S-transferase T3-like</fullName>
    </recommendedName>
</protein>
<evidence type="ECO:0000313" key="4">
    <source>
        <dbReference type="Proteomes" id="UP000813462"/>
    </source>
</evidence>
<accession>A0A978UZW2</accession>
<evidence type="ECO:0000256" key="1">
    <source>
        <dbReference type="SAM" id="Coils"/>
    </source>
</evidence>
<feature type="region of interest" description="Disordered" evidence="2">
    <location>
        <begin position="1"/>
        <end position="24"/>
    </location>
</feature>
<comment type="caution">
    <text evidence="3">The sequence shown here is derived from an EMBL/GenBank/DDBJ whole genome shotgun (WGS) entry which is preliminary data.</text>
</comment>
<evidence type="ECO:0000313" key="3">
    <source>
        <dbReference type="EMBL" id="KAH7520528.1"/>
    </source>
</evidence>
<feature type="region of interest" description="Disordered" evidence="2">
    <location>
        <begin position="100"/>
        <end position="130"/>
    </location>
</feature>
<evidence type="ECO:0008006" key="5">
    <source>
        <dbReference type="Google" id="ProtNLM"/>
    </source>
</evidence>
<keyword evidence="1" id="KW-0175">Coiled coil</keyword>
<sequence>MDSQDSNNLPCSQQLSNDNEGINVSSSLNTQHVNNSSQLLIHNSMPQATTAQFSNQFPHFSFQPSYLFNSMNASYSSHVSQQFGSGFTYQGLLNAPTIPFDTRNANATKESKHKSKATQKSNSQSSVSNKNWTKAEDVALTKAWIYISVDSDIGSSQKNTAMWDCILLTWKDNMGVEYSSVRNTNRLQCRWVKIQGAVNKFHGLYERLERNPQSGTTPEDMGLTKTNESRKQKSYNGIDNPPLLKATQGSISDEEDGYVMDTSVVEGTNYDGVCTLEKQIDVHREELELKRDKDKKELELREQMMKEEIEIKEKAQKIKEEAQKLKIKDQELKEKPQKREQQNLIINQDLNKLSPALQKTYEMYQAQILKEWENDGLFAK</sequence>
<feature type="compositionally biased region" description="Low complexity" evidence="2">
    <location>
        <begin position="119"/>
        <end position="130"/>
    </location>
</feature>
<reference evidence="3" key="1">
    <citation type="journal article" date="2021" name="Front. Plant Sci.">
        <title>Chromosome-Scale Genome Assembly for Chinese Sour Jujube and Insights Into Its Genome Evolution and Domestication Signature.</title>
        <authorList>
            <person name="Shen L.-Y."/>
            <person name="Luo H."/>
            <person name="Wang X.-L."/>
            <person name="Wang X.-M."/>
            <person name="Qiu X.-J."/>
            <person name="Liu H."/>
            <person name="Zhou S.-S."/>
            <person name="Jia K.-H."/>
            <person name="Nie S."/>
            <person name="Bao Y.-T."/>
            <person name="Zhang R.-G."/>
            <person name="Yun Q.-Z."/>
            <person name="Chai Y.-H."/>
            <person name="Lu J.-Y."/>
            <person name="Li Y."/>
            <person name="Zhao S.-W."/>
            <person name="Mao J.-F."/>
            <person name="Jia S.-G."/>
            <person name="Mao Y.-M."/>
        </authorList>
    </citation>
    <scope>NUCLEOTIDE SEQUENCE</scope>
    <source>
        <strain evidence="3">AT0</strain>
        <tissue evidence="3">Leaf</tissue>
    </source>
</reference>
<evidence type="ECO:0000256" key="2">
    <source>
        <dbReference type="SAM" id="MobiDB-lite"/>
    </source>
</evidence>
<feature type="region of interest" description="Disordered" evidence="2">
    <location>
        <begin position="210"/>
        <end position="248"/>
    </location>
</feature>
<gene>
    <name evidence="3" type="ORF">FEM48_Zijuj08G0153500</name>
</gene>
<dbReference type="PANTHER" id="PTHR45125:SF3">
    <property type="entry name" value="NO-APICAL-MERISTEM-ASSOCIATED CARBOXY-TERMINAL DOMAIN PROTEIN"/>
    <property type="match status" value="1"/>
</dbReference>
<feature type="coiled-coil region" evidence="1">
    <location>
        <begin position="284"/>
        <end position="335"/>
    </location>
</feature>
<name>A0A978UZW2_ZIZJJ</name>
<dbReference type="EMBL" id="JAEACU010000008">
    <property type="protein sequence ID" value="KAH7520528.1"/>
    <property type="molecule type" value="Genomic_DNA"/>
</dbReference>
<dbReference type="Proteomes" id="UP000813462">
    <property type="component" value="Unassembled WGS sequence"/>
</dbReference>
<dbReference type="PANTHER" id="PTHR45125">
    <property type="entry name" value="F21J9.4-RELATED"/>
    <property type="match status" value="1"/>
</dbReference>
<proteinExistence type="predicted"/>
<dbReference type="AlphaFoldDB" id="A0A978UZW2"/>